<protein>
    <submittedName>
        <fullName evidence="4">Long-chain-fatty-acid--CoA ligase</fullName>
    </submittedName>
</protein>
<keyword evidence="5" id="KW-1185">Reference proteome</keyword>
<reference evidence="5" key="1">
    <citation type="submission" date="2013-11" db="EMBL/GenBank/DDBJ databases">
        <authorList>
            <person name="Hoang H.T."/>
            <person name="Killian M.L."/>
            <person name="Madson D.M."/>
            <person name="Arruda P.H.E."/>
            <person name="Sun D."/>
            <person name="Schwartz K.J."/>
            <person name="Yoon K."/>
        </authorList>
    </citation>
    <scope>NUCLEOTIDE SEQUENCE [LARGE SCALE GENOMIC DNA]</scope>
    <source>
        <strain evidence="5">CDK2</strain>
    </source>
</reference>
<dbReference type="Pfam" id="PF00501">
    <property type="entry name" value="AMP-binding"/>
    <property type="match status" value="1"/>
</dbReference>
<gene>
    <name evidence="3" type="ORF">SY89_00013</name>
    <name evidence="4" type="ORF">SY89_03111</name>
</gene>
<dbReference type="Proteomes" id="UP000050535">
    <property type="component" value="Unassembled WGS sequence"/>
</dbReference>
<reference evidence="4" key="2">
    <citation type="submission" date="2015-08" db="EMBL/GenBank/DDBJ databases">
        <title>Genome sequence of extreme halophilic archaea of Halolamina pelagica CDK2 isolated from Rann of Kutch, India.</title>
        <authorList>
            <person name="Kaushik R."/>
            <person name="Gaba S."/>
            <person name="Singh R.N."/>
            <person name="Abrol S."/>
            <person name="Yadav A.N."/>
            <person name="Saxena A.K."/>
        </authorList>
    </citation>
    <scope>NUCLEOTIDE SEQUENCE</scope>
    <source>
        <strain evidence="4">CDK2</strain>
    </source>
</reference>
<dbReference type="InterPro" id="IPR042099">
    <property type="entry name" value="ANL_N_sf"/>
</dbReference>
<name>A0A0P7HF56_9EURY</name>
<evidence type="ECO:0000313" key="3">
    <source>
        <dbReference type="EMBL" id="KPN29300.1"/>
    </source>
</evidence>
<dbReference type="EMBL" id="LGUC01000001">
    <property type="protein sequence ID" value="KPN29300.1"/>
    <property type="molecule type" value="Genomic_DNA"/>
</dbReference>
<dbReference type="GO" id="GO:0016874">
    <property type="term" value="F:ligase activity"/>
    <property type="evidence" value="ECO:0007669"/>
    <property type="project" value="UniProtKB-KW"/>
</dbReference>
<feature type="compositionally biased region" description="Low complexity" evidence="1">
    <location>
        <begin position="84"/>
        <end position="108"/>
    </location>
</feature>
<dbReference type="AlphaFoldDB" id="A0A0P7HF56"/>
<organism evidence="4 5">
    <name type="scientific">Halolamina pelagica</name>
    <dbReference type="NCBI Taxonomy" id="699431"/>
    <lineage>
        <taxon>Archaea</taxon>
        <taxon>Methanobacteriati</taxon>
        <taxon>Methanobacteriota</taxon>
        <taxon>Stenosarchaea group</taxon>
        <taxon>Halobacteria</taxon>
        <taxon>Halobacteriales</taxon>
        <taxon>Haloferacaceae</taxon>
    </lineage>
</organism>
<comment type="caution">
    <text evidence="4">The sequence shown here is derived from an EMBL/GenBank/DDBJ whole genome shotgun (WGS) entry which is preliminary data.</text>
</comment>
<dbReference type="STRING" id="699431.SY89_00013"/>
<evidence type="ECO:0000259" key="2">
    <source>
        <dbReference type="Pfam" id="PF00501"/>
    </source>
</evidence>
<evidence type="ECO:0000313" key="4">
    <source>
        <dbReference type="EMBL" id="KPN32343.1"/>
    </source>
</evidence>
<dbReference type="InterPro" id="IPR000873">
    <property type="entry name" value="AMP-dep_synth/lig_dom"/>
</dbReference>
<dbReference type="EMBL" id="LGUC01000001">
    <property type="protein sequence ID" value="KPN32343.1"/>
    <property type="molecule type" value="Genomic_DNA"/>
</dbReference>
<proteinExistence type="predicted"/>
<feature type="region of interest" description="Disordered" evidence="1">
    <location>
        <begin position="79"/>
        <end position="108"/>
    </location>
</feature>
<evidence type="ECO:0000256" key="1">
    <source>
        <dbReference type="SAM" id="MobiDB-lite"/>
    </source>
</evidence>
<sequence length="108" mass="12131">MTGYQQTLKPFLWRAENITPEREIVARTHEGTKRYSYDEYGDRVGQLANALDEAGVETGDRVGTVCWNTDRHFETYFSVPNMGPSSTRSTRCCPTATSSTSSTTPKTR</sequence>
<dbReference type="SUPFAM" id="SSF56801">
    <property type="entry name" value="Acetyl-CoA synthetase-like"/>
    <property type="match status" value="1"/>
</dbReference>
<keyword evidence="4" id="KW-0436">Ligase</keyword>
<evidence type="ECO:0000313" key="5">
    <source>
        <dbReference type="Proteomes" id="UP000050535"/>
    </source>
</evidence>
<feature type="domain" description="AMP-dependent synthetase/ligase" evidence="2">
    <location>
        <begin position="16"/>
        <end position="83"/>
    </location>
</feature>
<dbReference type="Gene3D" id="3.40.50.12780">
    <property type="entry name" value="N-terminal domain of ligase-like"/>
    <property type="match status" value="1"/>
</dbReference>
<accession>A0A0P7HF56</accession>